<sequence length="93" mass="10387">MKGSSIIIFDISSPVKTFANVGPSPKVDRLLPRIMGKTPNRIISEVEFGRLTLADLELIRYDVHYNRPQTNINRMVVAAVSYAIQELKQGSEA</sequence>
<dbReference type="RefSeq" id="WP_047567181.1">
    <property type="nucleotide sequence ID" value="NZ_CP026050.1"/>
</dbReference>
<proteinExistence type="predicted"/>
<dbReference type="EMBL" id="JAVIPQ010000077">
    <property type="protein sequence ID" value="MDQ9554622.1"/>
    <property type="molecule type" value="Genomic_DNA"/>
</dbReference>
<comment type="caution">
    <text evidence="1">The sequence shown here is derived from an EMBL/GenBank/DDBJ whole genome shotgun (WGS) entry which is preliminary data.</text>
</comment>
<evidence type="ECO:0000313" key="1">
    <source>
        <dbReference type="EMBL" id="MDQ9554622.1"/>
    </source>
</evidence>
<reference evidence="1 2" key="1">
    <citation type="submission" date="2023-07" db="EMBL/GenBank/DDBJ databases">
        <title>Pathogens genome sequencing project 196.</title>
        <authorList>
            <person name="Cao X."/>
        </authorList>
    </citation>
    <scope>NUCLEOTIDE SEQUENCE [LARGE SCALE GENOMIC DNA]</scope>
    <source>
        <strain evidence="1 2">SM41</strain>
    </source>
</reference>
<dbReference type="AlphaFoldDB" id="A0ABD5BE09"/>
<organism evidence="1 2">
    <name type="scientific">Serratia marcescens</name>
    <dbReference type="NCBI Taxonomy" id="615"/>
    <lineage>
        <taxon>Bacteria</taxon>
        <taxon>Pseudomonadati</taxon>
        <taxon>Pseudomonadota</taxon>
        <taxon>Gammaproteobacteria</taxon>
        <taxon>Enterobacterales</taxon>
        <taxon>Yersiniaceae</taxon>
        <taxon>Serratia</taxon>
    </lineage>
</organism>
<gene>
    <name evidence="1" type="ORF">RF091_03660</name>
</gene>
<name>A0ABD5BE09_SERMA</name>
<dbReference type="Proteomes" id="UP001234811">
    <property type="component" value="Unassembled WGS sequence"/>
</dbReference>
<accession>A0ABD5BE09</accession>
<protein>
    <submittedName>
        <fullName evidence="1">Uncharacterized protein</fullName>
    </submittedName>
</protein>
<evidence type="ECO:0000313" key="2">
    <source>
        <dbReference type="Proteomes" id="UP001234811"/>
    </source>
</evidence>